<dbReference type="InterPro" id="IPR013785">
    <property type="entry name" value="Aldolase_TIM"/>
</dbReference>
<keyword evidence="2" id="KW-0326">Glycosidase</keyword>
<dbReference type="SUPFAM" id="SSF51445">
    <property type="entry name" value="(Trans)glycosidases"/>
    <property type="match status" value="1"/>
</dbReference>
<dbReference type="EMBL" id="CP027306">
    <property type="protein sequence ID" value="AXE75697.1"/>
    <property type="molecule type" value="Genomic_DNA"/>
</dbReference>
<dbReference type="KEGG" id="sata:C5746_00320"/>
<organism evidence="3 5">
    <name type="scientific">Streptomyces atratus</name>
    <dbReference type="NCBI Taxonomy" id="1893"/>
    <lineage>
        <taxon>Bacteria</taxon>
        <taxon>Bacillati</taxon>
        <taxon>Actinomycetota</taxon>
        <taxon>Actinomycetes</taxon>
        <taxon>Kitasatosporales</taxon>
        <taxon>Streptomycetaceae</taxon>
        <taxon>Streptomyces</taxon>
    </lineage>
</organism>
<dbReference type="KEGG" id="sata:C5746_42915"/>
<evidence type="ECO:0000313" key="5">
    <source>
        <dbReference type="Proteomes" id="UP000252698"/>
    </source>
</evidence>
<keyword evidence="1" id="KW-0378">Hydrolase</keyword>
<dbReference type="Pfam" id="PF02065">
    <property type="entry name" value="Melibiase"/>
    <property type="match status" value="1"/>
</dbReference>
<dbReference type="PANTHER" id="PTHR43053">
    <property type="entry name" value="GLYCOSIDASE FAMILY 31"/>
    <property type="match status" value="1"/>
</dbReference>
<dbReference type="InterPro" id="IPR050985">
    <property type="entry name" value="Alpha-glycosidase_related"/>
</dbReference>
<evidence type="ECO:0000313" key="4">
    <source>
        <dbReference type="EMBL" id="AXE82469.1"/>
    </source>
</evidence>
<evidence type="ECO:0000256" key="2">
    <source>
        <dbReference type="ARBA" id="ARBA00023295"/>
    </source>
</evidence>
<gene>
    <name evidence="3" type="ORF">C5746_00320</name>
    <name evidence="4" type="ORF">C5746_42915</name>
</gene>
<dbReference type="GO" id="GO:0004557">
    <property type="term" value="F:alpha-galactosidase activity"/>
    <property type="evidence" value="ECO:0007669"/>
    <property type="project" value="InterPro"/>
</dbReference>
<dbReference type="Gene3D" id="3.20.20.70">
    <property type="entry name" value="Aldolase class I"/>
    <property type="match status" value="1"/>
</dbReference>
<reference evidence="3 5" key="1">
    <citation type="journal article" date="2018" name="Front. Microbiol.">
        <title>Genome Sequencing of Streptomyces atratus SCSIOZH16 and Activation Production of Nocardamine via Metabolic Engineering.</title>
        <authorList>
            <person name="Li Y."/>
            <person name="Zhang C."/>
            <person name="Liu C."/>
            <person name="Ju J."/>
            <person name="Ma J."/>
        </authorList>
    </citation>
    <scope>NUCLEOTIDE SEQUENCE [LARGE SCALE GENOMIC DNA]</scope>
    <source>
        <strain evidence="3 5">SCSIO_ZH16</strain>
    </source>
</reference>
<dbReference type="Proteomes" id="UP000252698">
    <property type="component" value="Chromosome"/>
</dbReference>
<dbReference type="CDD" id="cd14791">
    <property type="entry name" value="GH36"/>
    <property type="match status" value="1"/>
</dbReference>
<dbReference type="AlphaFoldDB" id="A0A2Z5J5W3"/>
<evidence type="ECO:0000313" key="3">
    <source>
        <dbReference type="EMBL" id="AXE75697.1"/>
    </source>
</evidence>
<dbReference type="EMBL" id="CP027306">
    <property type="protein sequence ID" value="AXE82469.1"/>
    <property type="molecule type" value="Genomic_DNA"/>
</dbReference>
<protein>
    <submittedName>
        <fullName evidence="3">Alpha-galactosidase</fullName>
    </submittedName>
</protein>
<proteinExistence type="predicted"/>
<dbReference type="InterPro" id="IPR017853">
    <property type="entry name" value="GH"/>
</dbReference>
<evidence type="ECO:0000256" key="1">
    <source>
        <dbReference type="ARBA" id="ARBA00022801"/>
    </source>
</evidence>
<accession>A0A2Z5J5W3</accession>
<dbReference type="InterPro" id="IPR002252">
    <property type="entry name" value="Glyco_hydro_36"/>
</dbReference>
<dbReference type="PANTHER" id="PTHR43053:SF3">
    <property type="entry name" value="ALPHA-GALACTOSIDASE C-RELATED"/>
    <property type="match status" value="1"/>
</dbReference>
<sequence>MIVSTLSTEAVTTAELAPATFEPLLDTVEIAVLAPGADPAWTLSEVPGGLRMLRVEAPGSPVEIRLSAPLGDTAGYWHPKAGWSRTLVADWEGRSRVSLIDGLAAGCLYDYSGATLLAFAAADPVPEAALRFGVSEENDTHVVHLELPPSTTPHRILFVPRSPSVARAMRLLRGWYEKQTPAVMPVPEAARLPLYCTWYAFNQQVDATAVEQQAALAADMGFGTLILDDGWQRFGSGRGYAGVGDWLPDPDKFPCFATHVARVRQLGLRYMAWVAPLLLGPRADCYEQWASYAPALAKVPGAHVLDPRSPEVRSHVVRLCVRLVRDYGLDGLKVDFLDEAMAYAGDGRGDVGQALTLLLTELRTALLAERSDLLLELRQPYVGPGMAAFGNMLRSFDCPADSTANRVRTIDTALLAVGGVVHSDPLLWDTTAPAATAARQLIGALHSVPQVSVRLDALPEDHAEAVRFWLAQWRRLRPQLLDGTVEPGRPDDLYTLVQAGADGVNVVSVFSDRTVPVQPAVHRETVLINATAENRLVLEVQDEGAQVEAEIRDPSGRIIEQTRITLTPGLHNLPVPNMGLALIRKTA</sequence>
<dbReference type="GO" id="GO:0016052">
    <property type="term" value="P:carbohydrate catabolic process"/>
    <property type="evidence" value="ECO:0007669"/>
    <property type="project" value="InterPro"/>
</dbReference>
<name>A0A2Z5J5W3_STRAR</name>